<dbReference type="Proteomes" id="UP000249005">
    <property type="component" value="Chromosome 1"/>
</dbReference>
<sequence length="86" mass="8802">MKNWGKGLCLGTGLLAAATLLGCSSATESPSSASIGGKGNPADEYCVQAGGKVVTRQNADGTYSLCSFSDGVQVDSWELYRANHNG</sequence>
<feature type="chain" id="PRO_5016132085" evidence="1">
    <location>
        <begin position="27"/>
        <end position="86"/>
    </location>
</feature>
<feature type="signal peptide" evidence="1">
    <location>
        <begin position="1"/>
        <end position="26"/>
    </location>
</feature>
<dbReference type="RefSeq" id="WP_111740743.1">
    <property type="nucleotide sequence ID" value="NZ_LR698987.1"/>
</dbReference>
<protein>
    <submittedName>
        <fullName evidence="2">Hemolysin</fullName>
    </submittedName>
</protein>
<proteinExistence type="predicted"/>
<accession>A0A2X4XP22</accession>
<name>A0A2X4XP22_9GAMM</name>
<dbReference type="InterPro" id="IPR005590">
    <property type="entry name" value="DUF333"/>
</dbReference>
<keyword evidence="1" id="KW-0732">Signal</keyword>
<evidence type="ECO:0000256" key="1">
    <source>
        <dbReference type="SAM" id="SignalP"/>
    </source>
</evidence>
<gene>
    <name evidence="2" type="ORF">NCTC12151_02274</name>
</gene>
<dbReference type="PROSITE" id="PS51257">
    <property type="entry name" value="PROKAR_LIPOPROTEIN"/>
    <property type="match status" value="1"/>
</dbReference>
<dbReference type="AlphaFoldDB" id="A0A2X4XP22"/>
<dbReference type="KEGG" id="lri:NCTC12151_02274"/>
<dbReference type="OrthoDB" id="148878at2"/>
<evidence type="ECO:0000313" key="2">
    <source>
        <dbReference type="EMBL" id="SQI41695.1"/>
    </source>
</evidence>
<dbReference type="EMBL" id="LS483470">
    <property type="protein sequence ID" value="SQI41695.1"/>
    <property type="molecule type" value="Genomic_DNA"/>
</dbReference>
<reference evidence="2 3" key="1">
    <citation type="submission" date="2018-06" db="EMBL/GenBank/DDBJ databases">
        <authorList>
            <consortium name="Pathogen Informatics"/>
            <person name="Doyle S."/>
        </authorList>
    </citation>
    <scope>NUCLEOTIDE SEQUENCE [LARGE SCALE GENOMIC DNA]</scope>
    <source>
        <strain evidence="2 3">NCTC12151</strain>
    </source>
</reference>
<organism evidence="2 3">
    <name type="scientific">Leminorella richardii</name>
    <dbReference type="NCBI Taxonomy" id="158841"/>
    <lineage>
        <taxon>Bacteria</taxon>
        <taxon>Pseudomonadati</taxon>
        <taxon>Pseudomonadota</taxon>
        <taxon>Gammaproteobacteria</taxon>
        <taxon>Enterobacterales</taxon>
        <taxon>Budviciaceae</taxon>
        <taxon>Leminorella</taxon>
    </lineage>
</organism>
<dbReference type="Pfam" id="PF03891">
    <property type="entry name" value="DUF333"/>
    <property type="match status" value="1"/>
</dbReference>
<keyword evidence="3" id="KW-1185">Reference proteome</keyword>
<evidence type="ECO:0000313" key="3">
    <source>
        <dbReference type="Proteomes" id="UP000249005"/>
    </source>
</evidence>